<dbReference type="SUPFAM" id="SSF56801">
    <property type="entry name" value="Acetyl-CoA synthetase-like"/>
    <property type="match status" value="1"/>
</dbReference>
<evidence type="ECO:0000256" key="2">
    <source>
        <dbReference type="ARBA" id="ARBA00013275"/>
    </source>
</evidence>
<dbReference type="GO" id="GO:0005829">
    <property type="term" value="C:cytosol"/>
    <property type="evidence" value="ECO:0007669"/>
    <property type="project" value="TreeGrafter"/>
</dbReference>
<dbReference type="PANTHER" id="PTHR24095">
    <property type="entry name" value="ACETYL-COENZYME A SYNTHETASE"/>
    <property type="match status" value="1"/>
</dbReference>
<dbReference type="GO" id="GO:0003987">
    <property type="term" value="F:acetate-CoA ligase activity"/>
    <property type="evidence" value="ECO:0007669"/>
    <property type="project" value="UniProtKB-EC"/>
</dbReference>
<dbReference type="Pfam" id="PF00501">
    <property type="entry name" value="AMP-binding"/>
    <property type="match status" value="1"/>
</dbReference>
<dbReference type="InterPro" id="IPR000873">
    <property type="entry name" value="AMP-dep_synth/lig_dom"/>
</dbReference>
<name>A0A9N8L9V7_9BASI</name>
<gene>
    <name evidence="6" type="ORF">JKILLFL_G3502</name>
</gene>
<accession>A0A9N8L9V7</accession>
<dbReference type="InterPro" id="IPR020459">
    <property type="entry name" value="AMP-binding"/>
</dbReference>
<dbReference type="PROSITE" id="PS00455">
    <property type="entry name" value="AMP_BINDING"/>
    <property type="match status" value="1"/>
</dbReference>
<sequence length="307" mass="33675">MADVPEVQTFPIPARLQGQGAGNHKRPQPHIDEKTYEKNYAASLADPDKFWGDLARETISWDVPFKTVSSGSLTEGDITWFPEGQLNAAYNCVDRWAFKNPNKVALLYEADEPNNHKEITFGELLKQVSQAANVLKKLGVKKGDAVIIYLPMIPEAIVSLLACARIGAVHSVVFAGFSAESLRDRANDCEARVLITTDEGKRGGRTIATKSIADAAVKQCPGIEHVLVVQRTGAKVDFDEKRDIWWHEATAKERSYCPPTMVSAEDPLFILYTSGSTGKPKGVVHSTAGYLLGTALTVKHVFDVHED</sequence>
<dbReference type="GO" id="GO:0006085">
    <property type="term" value="P:acetyl-CoA biosynthetic process"/>
    <property type="evidence" value="ECO:0007669"/>
    <property type="project" value="TreeGrafter"/>
</dbReference>
<evidence type="ECO:0000259" key="5">
    <source>
        <dbReference type="Pfam" id="PF16177"/>
    </source>
</evidence>
<dbReference type="InterPro" id="IPR020845">
    <property type="entry name" value="AMP-binding_CS"/>
</dbReference>
<protein>
    <recommendedName>
        <fullName evidence="2">acetate--CoA ligase</fullName>
        <ecNumber evidence="2">6.2.1.1</ecNumber>
    </recommendedName>
</protein>
<feature type="domain" description="Acetyl-coenzyme A synthetase N-terminal" evidence="5">
    <location>
        <begin position="36"/>
        <end position="92"/>
    </location>
</feature>
<dbReference type="Gene3D" id="3.40.50.12780">
    <property type="entry name" value="N-terminal domain of ligase-like"/>
    <property type="match status" value="1"/>
</dbReference>
<feature type="domain" description="AMP-dependent synthetase/ligase" evidence="4">
    <location>
        <begin position="94"/>
        <end position="303"/>
    </location>
</feature>
<comment type="similarity">
    <text evidence="1">Belongs to the ATP-dependent AMP-binding enzyme family.</text>
</comment>
<dbReference type="InterPro" id="IPR042099">
    <property type="entry name" value="ANL_N_sf"/>
</dbReference>
<reference evidence="6 7" key="1">
    <citation type="submission" date="2020-10" db="EMBL/GenBank/DDBJ databases">
        <authorList>
            <person name="Sedaghatjoo S."/>
        </authorList>
    </citation>
    <scope>NUCLEOTIDE SEQUENCE [LARGE SCALE GENOMIC DNA]</scope>
    <source>
        <strain evidence="6 7">LLFL</strain>
    </source>
</reference>
<evidence type="ECO:0000256" key="3">
    <source>
        <dbReference type="SAM" id="MobiDB-lite"/>
    </source>
</evidence>
<proteinExistence type="inferred from homology"/>
<evidence type="ECO:0000256" key="1">
    <source>
        <dbReference type="ARBA" id="ARBA00006432"/>
    </source>
</evidence>
<comment type="caution">
    <text evidence="6">The sequence shown here is derived from an EMBL/GenBank/DDBJ whole genome shotgun (WGS) entry which is preliminary data.</text>
</comment>
<evidence type="ECO:0000313" key="6">
    <source>
        <dbReference type="EMBL" id="CAD6898083.1"/>
    </source>
</evidence>
<dbReference type="AlphaFoldDB" id="A0A9N8L9V7"/>
<dbReference type="EMBL" id="CAJHJF010000167">
    <property type="protein sequence ID" value="CAD6898083.1"/>
    <property type="molecule type" value="Genomic_DNA"/>
</dbReference>
<dbReference type="InterPro" id="IPR032387">
    <property type="entry name" value="ACAS_N"/>
</dbReference>
<dbReference type="EC" id="6.2.1.1" evidence="2"/>
<evidence type="ECO:0000259" key="4">
    <source>
        <dbReference type="Pfam" id="PF00501"/>
    </source>
</evidence>
<dbReference type="PANTHER" id="PTHR24095:SF14">
    <property type="entry name" value="ACETYL-COENZYME A SYNTHETASE 1"/>
    <property type="match status" value="1"/>
</dbReference>
<keyword evidence="7" id="KW-1185">Reference proteome</keyword>
<dbReference type="Pfam" id="PF16177">
    <property type="entry name" value="ACAS_N"/>
    <property type="match status" value="1"/>
</dbReference>
<dbReference type="Proteomes" id="UP000836404">
    <property type="component" value="Unassembled WGS sequence"/>
</dbReference>
<organism evidence="6 7">
    <name type="scientific">Tilletia laevis</name>
    <dbReference type="NCBI Taxonomy" id="157183"/>
    <lineage>
        <taxon>Eukaryota</taxon>
        <taxon>Fungi</taxon>
        <taxon>Dikarya</taxon>
        <taxon>Basidiomycota</taxon>
        <taxon>Ustilaginomycotina</taxon>
        <taxon>Exobasidiomycetes</taxon>
        <taxon>Tilletiales</taxon>
        <taxon>Tilletiaceae</taxon>
        <taxon>Tilletia</taxon>
    </lineage>
</organism>
<feature type="region of interest" description="Disordered" evidence="3">
    <location>
        <begin position="1"/>
        <end position="30"/>
    </location>
</feature>
<dbReference type="PRINTS" id="PR00154">
    <property type="entry name" value="AMPBINDING"/>
</dbReference>
<feature type="non-terminal residue" evidence="6">
    <location>
        <position position="1"/>
    </location>
</feature>
<evidence type="ECO:0000313" key="7">
    <source>
        <dbReference type="Proteomes" id="UP000836404"/>
    </source>
</evidence>